<proteinExistence type="predicted"/>
<feature type="transmembrane region" description="Helical" evidence="1">
    <location>
        <begin position="99"/>
        <end position="122"/>
    </location>
</feature>
<dbReference type="OrthoDB" id="102112at2"/>
<evidence type="ECO:0000313" key="2">
    <source>
        <dbReference type="EMBL" id="RDI48915.1"/>
    </source>
</evidence>
<name>A0A370GZ45_9NOCA</name>
<dbReference type="STRING" id="1210089.GCA_001613165_00530"/>
<protein>
    <recommendedName>
        <fullName evidence="4">DoxX-like protein</fullName>
    </recommendedName>
</protein>
<keyword evidence="1" id="KW-1133">Transmembrane helix</keyword>
<accession>A0A370GZ45</accession>
<evidence type="ECO:0008006" key="4">
    <source>
        <dbReference type="Google" id="ProtNLM"/>
    </source>
</evidence>
<organism evidence="2 3">
    <name type="scientific">Nocardia mexicana</name>
    <dbReference type="NCBI Taxonomy" id="279262"/>
    <lineage>
        <taxon>Bacteria</taxon>
        <taxon>Bacillati</taxon>
        <taxon>Actinomycetota</taxon>
        <taxon>Actinomycetes</taxon>
        <taxon>Mycobacteriales</taxon>
        <taxon>Nocardiaceae</taxon>
        <taxon>Nocardia</taxon>
    </lineage>
</organism>
<evidence type="ECO:0000256" key="1">
    <source>
        <dbReference type="SAM" id="Phobius"/>
    </source>
</evidence>
<keyword evidence="1" id="KW-0812">Transmembrane</keyword>
<reference evidence="2 3" key="1">
    <citation type="submission" date="2018-07" db="EMBL/GenBank/DDBJ databases">
        <title>Genomic Encyclopedia of Type Strains, Phase IV (KMG-IV): sequencing the most valuable type-strain genomes for metagenomic binning, comparative biology and taxonomic classification.</title>
        <authorList>
            <person name="Goeker M."/>
        </authorList>
    </citation>
    <scope>NUCLEOTIDE SEQUENCE [LARGE SCALE GENOMIC DNA]</scope>
    <source>
        <strain evidence="2 3">DSM 44952</strain>
    </source>
</reference>
<gene>
    <name evidence="2" type="ORF">DFR68_10740</name>
</gene>
<feature type="transmembrane region" description="Helical" evidence="1">
    <location>
        <begin position="28"/>
        <end position="55"/>
    </location>
</feature>
<keyword evidence="3" id="KW-1185">Reference proteome</keyword>
<sequence length="446" mass="49053">MAVDVIVEPAQQDSVTPRQARWSPAVRIAFRFFFSYIALFYVATALVLSTLAGWAGQFIPEAVLTAPGRALDPLVRWVGSHVFGTTIQPETVTGSGDTAATWVMTACLLAIAAVITAIWSVLDRSRPAYPALQTGLRLTIRFGLAAAMFVYGFAKLFPTQMTLGLFRYIERFGDMSPMGVLWSQVGSSKQYEIALGSAEVLAGVLLILPWTVTAGALLALVSMGQVFLLNMTFDVPVKLFAFHLLLQSAILLAPEARRLTQVLAGRAAPAATPAPRWSTGRTAVIVQLVLGLWIVGGAAQQGWSNWHDSQRLSPLHGIWEVTEFTAAGQLRPPLTTDRERPRHIVFDRIFDRPTGPSTDTVIQGMDDRISRMSAIIDTDRHRIDLAQGPGTPYGALTFERPAPDRMVLEGTLRDQPVRILAQRIDETAFTLPSRGFHWVQEFPYNR</sequence>
<dbReference type="Proteomes" id="UP000255355">
    <property type="component" value="Unassembled WGS sequence"/>
</dbReference>
<feature type="transmembrane region" description="Helical" evidence="1">
    <location>
        <begin position="134"/>
        <end position="154"/>
    </location>
</feature>
<dbReference type="AlphaFoldDB" id="A0A370GZ45"/>
<feature type="transmembrane region" description="Helical" evidence="1">
    <location>
        <begin position="200"/>
        <end position="223"/>
    </location>
</feature>
<dbReference type="EMBL" id="QQAZ01000007">
    <property type="protein sequence ID" value="RDI48915.1"/>
    <property type="molecule type" value="Genomic_DNA"/>
</dbReference>
<dbReference type="RefSeq" id="WP_068013444.1">
    <property type="nucleotide sequence ID" value="NZ_QQAZ01000007.1"/>
</dbReference>
<evidence type="ECO:0000313" key="3">
    <source>
        <dbReference type="Proteomes" id="UP000255355"/>
    </source>
</evidence>
<keyword evidence="1" id="KW-0472">Membrane</keyword>
<comment type="caution">
    <text evidence="2">The sequence shown here is derived from an EMBL/GenBank/DDBJ whole genome shotgun (WGS) entry which is preliminary data.</text>
</comment>